<dbReference type="InterPro" id="IPR037401">
    <property type="entry name" value="SnoaL-like"/>
</dbReference>
<dbReference type="Gene3D" id="3.10.450.50">
    <property type="match status" value="1"/>
</dbReference>
<accession>A0A4R6JU43</accession>
<keyword evidence="2" id="KW-0413">Isomerase</keyword>
<dbReference type="GO" id="GO:0016853">
    <property type="term" value="F:isomerase activity"/>
    <property type="evidence" value="ECO:0007669"/>
    <property type="project" value="UniProtKB-KW"/>
</dbReference>
<evidence type="ECO:0000313" key="3">
    <source>
        <dbReference type="Proteomes" id="UP000294901"/>
    </source>
</evidence>
<organism evidence="2 3">
    <name type="scientific">Paractinoplanes brasiliensis</name>
    <dbReference type="NCBI Taxonomy" id="52695"/>
    <lineage>
        <taxon>Bacteria</taxon>
        <taxon>Bacillati</taxon>
        <taxon>Actinomycetota</taxon>
        <taxon>Actinomycetes</taxon>
        <taxon>Micromonosporales</taxon>
        <taxon>Micromonosporaceae</taxon>
        <taxon>Paractinoplanes</taxon>
    </lineage>
</organism>
<dbReference type="Pfam" id="PF13474">
    <property type="entry name" value="SnoaL_3"/>
    <property type="match status" value="1"/>
</dbReference>
<sequence>MQDIREVIEERAARLSEGDVKGFLSRSAPEVLTFDLAPPLGKRVDSSDPGPLEQWLAGFEAPPRRRVTQLEITVDGDVAFATSYDSMSGRPKGTTDDFTLWYRVTLGLRRIDGRWLVTHEHESVPFLMDGSFLAATGLEP</sequence>
<dbReference type="OrthoDB" id="9812295at2"/>
<evidence type="ECO:0000259" key="1">
    <source>
        <dbReference type="PROSITE" id="PS50008"/>
    </source>
</evidence>
<dbReference type="Proteomes" id="UP000294901">
    <property type="component" value="Unassembled WGS sequence"/>
</dbReference>
<dbReference type="GO" id="GO:0035556">
    <property type="term" value="P:intracellular signal transduction"/>
    <property type="evidence" value="ECO:0007669"/>
    <property type="project" value="InterPro"/>
</dbReference>
<dbReference type="InterPro" id="IPR032710">
    <property type="entry name" value="NTF2-like_dom_sf"/>
</dbReference>
<dbReference type="InterPro" id="IPR001711">
    <property type="entry name" value="PLipase_C_Pinositol-sp_Y"/>
</dbReference>
<reference evidence="2 3" key="1">
    <citation type="submission" date="2019-03" db="EMBL/GenBank/DDBJ databases">
        <title>Sequencing the genomes of 1000 actinobacteria strains.</title>
        <authorList>
            <person name="Klenk H.-P."/>
        </authorList>
    </citation>
    <scope>NUCLEOTIDE SEQUENCE [LARGE SCALE GENOMIC DNA]</scope>
    <source>
        <strain evidence="2 3">DSM 43805</strain>
    </source>
</reference>
<dbReference type="AlphaFoldDB" id="A0A4R6JU43"/>
<comment type="caution">
    <text evidence="2">The sequence shown here is derived from an EMBL/GenBank/DDBJ whole genome shotgun (WGS) entry which is preliminary data.</text>
</comment>
<keyword evidence="3" id="KW-1185">Reference proteome</keyword>
<proteinExistence type="predicted"/>
<protein>
    <submittedName>
        <fullName evidence="2">Ketosteroid isomerase-like protein</fullName>
    </submittedName>
</protein>
<dbReference type="EMBL" id="SNWR01000001">
    <property type="protein sequence ID" value="TDO39322.1"/>
    <property type="molecule type" value="Genomic_DNA"/>
</dbReference>
<evidence type="ECO:0000313" key="2">
    <source>
        <dbReference type="EMBL" id="TDO39322.1"/>
    </source>
</evidence>
<feature type="domain" description="PI-PLC Y-box" evidence="1">
    <location>
        <begin position="39"/>
        <end position="60"/>
    </location>
</feature>
<dbReference type="PROSITE" id="PS50008">
    <property type="entry name" value="PIPLC_Y_DOMAIN"/>
    <property type="match status" value="1"/>
</dbReference>
<dbReference type="GO" id="GO:0006629">
    <property type="term" value="P:lipid metabolic process"/>
    <property type="evidence" value="ECO:0007669"/>
    <property type="project" value="InterPro"/>
</dbReference>
<dbReference type="SUPFAM" id="SSF54427">
    <property type="entry name" value="NTF2-like"/>
    <property type="match status" value="1"/>
</dbReference>
<dbReference type="GO" id="GO:0004435">
    <property type="term" value="F:phosphatidylinositol-4,5-bisphosphate phospholipase C activity"/>
    <property type="evidence" value="ECO:0007669"/>
    <property type="project" value="InterPro"/>
</dbReference>
<gene>
    <name evidence="2" type="ORF">C8E87_3007</name>
</gene>
<name>A0A4R6JU43_9ACTN</name>
<dbReference type="RefSeq" id="WP_133873672.1">
    <property type="nucleotide sequence ID" value="NZ_BOMD01000105.1"/>
</dbReference>